<dbReference type="AlphaFoldDB" id="A0A8H3PKG6"/>
<dbReference type="GO" id="GO:0006397">
    <property type="term" value="P:mRNA processing"/>
    <property type="evidence" value="ECO:0007669"/>
    <property type="project" value="UniProtKB-KW"/>
</dbReference>
<dbReference type="CDD" id="cd02646">
    <property type="entry name" value="R3H_G-patch"/>
    <property type="match status" value="1"/>
</dbReference>
<feature type="domain" description="G-patch" evidence="10">
    <location>
        <begin position="792"/>
        <end position="836"/>
    </location>
</feature>
<protein>
    <recommendedName>
        <fullName evidence="4">Protein SQS1</fullName>
    </recommendedName>
</protein>
<accession>A0A8H3PKG6</accession>
<organism evidence="12 13">
    <name type="scientific">Alectoria fallacina</name>
    <dbReference type="NCBI Taxonomy" id="1903189"/>
    <lineage>
        <taxon>Eukaryota</taxon>
        <taxon>Fungi</taxon>
        <taxon>Dikarya</taxon>
        <taxon>Ascomycota</taxon>
        <taxon>Pezizomycotina</taxon>
        <taxon>Lecanoromycetes</taxon>
        <taxon>OSLEUM clade</taxon>
        <taxon>Lecanoromycetidae</taxon>
        <taxon>Lecanorales</taxon>
        <taxon>Lecanorineae</taxon>
        <taxon>Parmeliaceae</taxon>
        <taxon>Alectoria</taxon>
    </lineage>
</organism>
<dbReference type="EMBL" id="CAJPDR010000948">
    <property type="protein sequence ID" value="CAF9943262.1"/>
    <property type="molecule type" value="Genomic_DNA"/>
</dbReference>
<dbReference type="Proteomes" id="UP000664203">
    <property type="component" value="Unassembled WGS sequence"/>
</dbReference>
<name>A0A8H3PKG6_9LECA</name>
<feature type="compositionally biased region" description="Acidic residues" evidence="9">
    <location>
        <begin position="487"/>
        <end position="497"/>
    </location>
</feature>
<feature type="region of interest" description="Disordered" evidence="9">
    <location>
        <begin position="585"/>
        <end position="647"/>
    </location>
</feature>
<feature type="region of interest" description="Disordered" evidence="9">
    <location>
        <begin position="273"/>
        <end position="326"/>
    </location>
</feature>
<feature type="compositionally biased region" description="Basic residues" evidence="9">
    <location>
        <begin position="598"/>
        <end position="608"/>
    </location>
</feature>
<dbReference type="InterPro" id="IPR051189">
    <property type="entry name" value="Splicing_assoc_domain"/>
</dbReference>
<feature type="region of interest" description="Disordered" evidence="9">
    <location>
        <begin position="116"/>
        <end position="171"/>
    </location>
</feature>
<comment type="similarity">
    <text evidence="3">Belongs to the SQS1 family.</text>
</comment>
<sequence length="836" mass="92141">MVGRDRGCVRGRSGGGPASNKAGARGDLRASFVASTNNSYLDTRRNNGFTQPHLSLSEEARNTERCHPWNSDLKLRHSRVVFVSAGTSNAVDLNPVNQKSENSDEAIERIIQEKSQGLAKASENQSTTHAVVPDGPMSKMTLNDLQSAPAPQAKPDEEFDSKFKPSSVEQGLRDAEARNEIFLIDLKGADEPVHTGLATPIMRRSQSPTASNSSEEIITFAGRRRSCHKGGQKYTSDARARSLNGQGIQNVSKLSGHGSVMATVIDDPIIVSPKSFHSSPKQKPPSFSTSDSERVSGHLIGDSGTFATQSGLRRRERHPRKEKKGDRVLDDYVTNLRDGGDLEAFAKSSVLNQRDHDGSDTAKWRDQVEFLTTRGVEKDPLTNYEEWDSADLEDFDELSTSNEALDSVEQVLSKRERPSGMQYLVIGAGCTIDDASWFPVSSLSLPGAEALIQEFEDEAELNRLLDDSDVSDASLTEDEQVAQNLQEDLDDQEDEKDLEDRRKARMTDEQIARLLSKQEELGLGSNDLMLFDGGDVGTDSGEELDGLWERAVTHLVPSRSERTKRSQSNFPSAIAFANVPDQDPYHGFDVMDRERPSLRKKPKGRRGKFSMQLSDSELEQSIQKAWDKDRTKKMKRKQEREELRAQGLLGKKNKSVLNAKYSEGMSMTEVKNEIRHFLLSSMQSLPLPPMAQGERKMVHEIANVFKLKSKSNGSGKSRFPVLYRTSRTIQFNEETLKAAESVLSSGRFLPRMDRAKRNGALAGRGRRGGTASAGVSYRDGDVVGAAAPEIGQENRGRTMLEKMGWSTGTALGALNNNRGLVQPVAQVVKTSKSGLG</sequence>
<dbReference type="Pfam" id="PF01585">
    <property type="entry name" value="G-patch"/>
    <property type="match status" value="1"/>
</dbReference>
<dbReference type="InterPro" id="IPR000467">
    <property type="entry name" value="G_patch_dom"/>
</dbReference>
<evidence type="ECO:0000256" key="5">
    <source>
        <dbReference type="ARBA" id="ARBA00022490"/>
    </source>
</evidence>
<evidence type="ECO:0000256" key="4">
    <source>
        <dbReference type="ARBA" id="ARBA00018964"/>
    </source>
</evidence>
<feature type="compositionally biased region" description="Polar residues" evidence="9">
    <location>
        <begin position="275"/>
        <end position="290"/>
    </location>
</feature>
<feature type="compositionally biased region" description="Basic residues" evidence="9">
    <location>
        <begin position="312"/>
        <end position="322"/>
    </location>
</feature>
<feature type="compositionally biased region" description="Basic and acidic residues" evidence="9">
    <location>
        <begin position="154"/>
        <end position="163"/>
    </location>
</feature>
<dbReference type="SMART" id="SM00443">
    <property type="entry name" value="G_patch"/>
    <property type="match status" value="1"/>
</dbReference>
<dbReference type="SUPFAM" id="SSF82708">
    <property type="entry name" value="R3H domain"/>
    <property type="match status" value="1"/>
</dbReference>
<comment type="subcellular location">
    <subcellularLocation>
        <location evidence="2">Cytoplasm</location>
    </subcellularLocation>
    <subcellularLocation>
        <location evidence="1">Nucleus</location>
    </subcellularLocation>
</comment>
<evidence type="ECO:0000259" key="11">
    <source>
        <dbReference type="PROSITE" id="PS51061"/>
    </source>
</evidence>
<reference evidence="12" key="1">
    <citation type="submission" date="2021-03" db="EMBL/GenBank/DDBJ databases">
        <authorList>
            <person name="Tagirdzhanova G."/>
        </authorList>
    </citation>
    <scope>NUCLEOTIDE SEQUENCE</scope>
</reference>
<proteinExistence type="inferred from homology"/>
<feature type="compositionally biased region" description="Basic and acidic residues" evidence="9">
    <location>
        <begin position="585"/>
        <end position="597"/>
    </location>
</feature>
<comment type="caution">
    <text evidence="12">The sequence shown here is derived from an EMBL/GenBank/DDBJ whole genome shotgun (WGS) entry which is preliminary data.</text>
</comment>
<dbReference type="GO" id="GO:0003676">
    <property type="term" value="F:nucleic acid binding"/>
    <property type="evidence" value="ECO:0007669"/>
    <property type="project" value="UniProtKB-UniRule"/>
</dbReference>
<dbReference type="PANTHER" id="PTHR14195">
    <property type="entry name" value="G PATCH DOMAIN CONTAINING PROTEIN 2"/>
    <property type="match status" value="1"/>
</dbReference>
<evidence type="ECO:0000313" key="13">
    <source>
        <dbReference type="Proteomes" id="UP000664203"/>
    </source>
</evidence>
<evidence type="ECO:0000256" key="6">
    <source>
        <dbReference type="ARBA" id="ARBA00022664"/>
    </source>
</evidence>
<feature type="compositionally biased region" description="Polar residues" evidence="9">
    <location>
        <begin position="611"/>
        <end position="623"/>
    </location>
</feature>
<feature type="region of interest" description="Disordered" evidence="9">
    <location>
        <begin position="1"/>
        <end position="24"/>
    </location>
</feature>
<evidence type="ECO:0000256" key="8">
    <source>
        <dbReference type="ARBA" id="ARBA00023242"/>
    </source>
</evidence>
<evidence type="ECO:0000256" key="1">
    <source>
        <dbReference type="ARBA" id="ARBA00004123"/>
    </source>
</evidence>
<dbReference type="GO" id="GO:0005634">
    <property type="term" value="C:nucleus"/>
    <property type="evidence" value="ECO:0007669"/>
    <property type="project" value="UniProtKB-SubCell"/>
</dbReference>
<dbReference type="Gene3D" id="3.30.1370.50">
    <property type="entry name" value="R3H-like domain"/>
    <property type="match status" value="1"/>
</dbReference>
<evidence type="ECO:0000256" key="3">
    <source>
        <dbReference type="ARBA" id="ARBA00010306"/>
    </source>
</evidence>
<evidence type="ECO:0000256" key="9">
    <source>
        <dbReference type="SAM" id="MobiDB-lite"/>
    </source>
</evidence>
<evidence type="ECO:0000256" key="7">
    <source>
        <dbReference type="ARBA" id="ARBA00023187"/>
    </source>
</evidence>
<keyword evidence="7" id="KW-0508">mRNA splicing</keyword>
<keyword evidence="5" id="KW-0963">Cytoplasm</keyword>
<gene>
    <name evidence="12" type="ORF">ALECFALPRED_010931</name>
</gene>
<dbReference type="PROSITE" id="PS50174">
    <property type="entry name" value="G_PATCH"/>
    <property type="match status" value="1"/>
</dbReference>
<evidence type="ECO:0000256" key="2">
    <source>
        <dbReference type="ARBA" id="ARBA00004496"/>
    </source>
</evidence>
<dbReference type="OrthoDB" id="21470at2759"/>
<dbReference type="InterPro" id="IPR034082">
    <property type="entry name" value="R3H_G-patch"/>
</dbReference>
<evidence type="ECO:0000259" key="10">
    <source>
        <dbReference type="PROSITE" id="PS50174"/>
    </source>
</evidence>
<dbReference type="PROSITE" id="PS51061">
    <property type="entry name" value="R3H"/>
    <property type="match status" value="1"/>
</dbReference>
<dbReference type="Pfam" id="PF01424">
    <property type="entry name" value="R3H"/>
    <property type="match status" value="1"/>
</dbReference>
<evidence type="ECO:0000313" key="12">
    <source>
        <dbReference type="EMBL" id="CAF9943262.1"/>
    </source>
</evidence>
<feature type="region of interest" description="Disordered" evidence="9">
    <location>
        <begin position="484"/>
        <end position="504"/>
    </location>
</feature>
<dbReference type="InterPro" id="IPR036867">
    <property type="entry name" value="R3H_dom_sf"/>
</dbReference>
<keyword evidence="6" id="KW-0507">mRNA processing</keyword>
<feature type="domain" description="R3H" evidence="11">
    <location>
        <begin position="664"/>
        <end position="726"/>
    </location>
</feature>
<keyword evidence="13" id="KW-1185">Reference proteome</keyword>
<keyword evidence="8" id="KW-0539">Nucleus</keyword>
<dbReference type="GO" id="GO:0005737">
    <property type="term" value="C:cytoplasm"/>
    <property type="evidence" value="ECO:0007669"/>
    <property type="project" value="UniProtKB-SubCell"/>
</dbReference>
<dbReference type="GO" id="GO:0008380">
    <property type="term" value="P:RNA splicing"/>
    <property type="evidence" value="ECO:0007669"/>
    <property type="project" value="UniProtKB-KW"/>
</dbReference>
<dbReference type="InterPro" id="IPR001374">
    <property type="entry name" value="R3H_dom"/>
</dbReference>
<dbReference type="SMART" id="SM00393">
    <property type="entry name" value="R3H"/>
    <property type="match status" value="1"/>
</dbReference>